<dbReference type="Gene3D" id="6.10.340.10">
    <property type="match status" value="1"/>
</dbReference>
<dbReference type="GO" id="GO:0007165">
    <property type="term" value="P:signal transduction"/>
    <property type="evidence" value="ECO:0007669"/>
    <property type="project" value="UniProtKB-KW"/>
</dbReference>
<evidence type="ECO:0000256" key="11">
    <source>
        <dbReference type="SAM" id="Phobius"/>
    </source>
</evidence>
<evidence type="ECO:0000256" key="7">
    <source>
        <dbReference type="ARBA" id="ARBA00023224"/>
    </source>
</evidence>
<dbReference type="CDD" id="cd18773">
    <property type="entry name" value="PDC1_HK_sensor"/>
    <property type="match status" value="1"/>
</dbReference>
<dbReference type="PROSITE" id="PS50111">
    <property type="entry name" value="CHEMOTAXIS_TRANSDUC_2"/>
    <property type="match status" value="1"/>
</dbReference>
<keyword evidence="17" id="KW-1185">Reference proteome</keyword>
<keyword evidence="4 11" id="KW-0812">Transmembrane</keyword>
<evidence type="ECO:0000256" key="6">
    <source>
        <dbReference type="ARBA" id="ARBA00023136"/>
    </source>
</evidence>
<dbReference type="GO" id="GO:0006935">
    <property type="term" value="P:chemotaxis"/>
    <property type="evidence" value="ECO:0007669"/>
    <property type="project" value="UniProtKB-KW"/>
</dbReference>
<comment type="similarity">
    <text evidence="8">Belongs to the methyl-accepting chemotaxis (MCP) protein family.</text>
</comment>
<dbReference type="Pfam" id="PF02743">
    <property type="entry name" value="dCache_1"/>
    <property type="match status" value="1"/>
</dbReference>
<keyword evidence="3" id="KW-0145">Chemotaxis</keyword>
<name>A0A126QQW5_9BACT</name>
<dbReference type="OrthoDB" id="9816383at2"/>
<dbReference type="SUPFAM" id="SSF55785">
    <property type="entry name" value="PYP-like sensor domain (PAS domain)"/>
    <property type="match status" value="1"/>
</dbReference>
<dbReference type="PANTHER" id="PTHR32089:SF119">
    <property type="entry name" value="METHYL-ACCEPTING CHEMOTAXIS PROTEIN CTPL"/>
    <property type="match status" value="1"/>
</dbReference>
<feature type="coiled-coil region" evidence="10">
    <location>
        <begin position="473"/>
        <end position="539"/>
    </location>
</feature>
<evidence type="ECO:0000256" key="10">
    <source>
        <dbReference type="SAM" id="Coils"/>
    </source>
</evidence>
<dbReference type="Pfam" id="PF00015">
    <property type="entry name" value="MCPsignal"/>
    <property type="match status" value="1"/>
</dbReference>
<dbReference type="InterPro" id="IPR033479">
    <property type="entry name" value="dCache_1"/>
</dbReference>
<organism evidence="16 18">
    <name type="scientific">Pseudodesulfovibrio indicus</name>
    <dbReference type="NCBI Taxonomy" id="1716143"/>
    <lineage>
        <taxon>Bacteria</taxon>
        <taxon>Pseudomonadati</taxon>
        <taxon>Thermodesulfobacteriota</taxon>
        <taxon>Desulfovibrionia</taxon>
        <taxon>Desulfovibrionales</taxon>
        <taxon>Desulfovibrionaceae</taxon>
    </lineage>
</organism>
<evidence type="ECO:0000256" key="8">
    <source>
        <dbReference type="ARBA" id="ARBA00029447"/>
    </source>
</evidence>
<dbReference type="CDD" id="cd12912">
    <property type="entry name" value="PDC2_MCP_like"/>
    <property type="match status" value="1"/>
</dbReference>
<keyword evidence="2" id="KW-1003">Cell membrane</keyword>
<dbReference type="KEGG" id="dej:AWY79_13980"/>
<dbReference type="InterPro" id="IPR000700">
    <property type="entry name" value="PAS-assoc_C"/>
</dbReference>
<evidence type="ECO:0000259" key="13">
    <source>
        <dbReference type="PROSITE" id="PS50113"/>
    </source>
</evidence>
<dbReference type="CDD" id="cd11386">
    <property type="entry name" value="MCP_signal"/>
    <property type="match status" value="1"/>
</dbReference>
<reference evidence="16 18" key="2">
    <citation type="submission" date="2019-03" db="EMBL/GenBank/DDBJ databases">
        <title>Genomic Encyclopedia of Type Strains, Phase IV (KMG-IV): sequencing the most valuable type-strain genomes for metagenomic binning, comparative biology and taxonomic classification.</title>
        <authorList>
            <person name="Goeker M."/>
        </authorList>
    </citation>
    <scope>NUCLEOTIDE SEQUENCE [LARGE SCALE GENOMIC DNA]</scope>
    <source>
        <strain evidence="16 18">DSM 101483</strain>
    </source>
</reference>
<dbReference type="InterPro" id="IPR004089">
    <property type="entry name" value="MCPsignal_dom"/>
</dbReference>
<dbReference type="AlphaFoldDB" id="A0A126QQW5"/>
<feature type="domain" description="PAC" evidence="13">
    <location>
        <begin position="433"/>
        <end position="485"/>
    </location>
</feature>
<comment type="subcellular location">
    <subcellularLocation>
        <location evidence="1">Cell membrane</location>
        <topology evidence="1">Multi-pass membrane protein</topology>
    </subcellularLocation>
</comment>
<evidence type="ECO:0000256" key="9">
    <source>
        <dbReference type="PROSITE-ProRule" id="PRU00284"/>
    </source>
</evidence>
<dbReference type="SUPFAM" id="SSF58104">
    <property type="entry name" value="Methyl-accepting chemotaxis protein (MCP) signaling domain"/>
    <property type="match status" value="1"/>
</dbReference>
<dbReference type="RefSeq" id="WP_066805198.1">
    <property type="nucleotide sequence ID" value="NZ_CP014206.1"/>
</dbReference>
<protein>
    <submittedName>
        <fullName evidence="15 16">Chemotaxis protein</fullName>
    </submittedName>
</protein>
<dbReference type="Proteomes" id="UP000295506">
    <property type="component" value="Unassembled WGS sequence"/>
</dbReference>
<reference evidence="15 17" key="1">
    <citation type="journal article" date="2016" name="Front. Microbiol.">
        <title>Genome Sequence of the Piezophilic, Mesophilic Sulfate-Reducing Bacterium Desulfovibrio indicus J2T.</title>
        <authorList>
            <person name="Cao J."/>
            <person name="Maignien L."/>
            <person name="Shao Z."/>
            <person name="Alain K."/>
            <person name="Jebbar M."/>
        </authorList>
    </citation>
    <scope>NUCLEOTIDE SEQUENCE [LARGE SCALE GENOMIC DNA]</scope>
    <source>
        <strain evidence="15 17">J2</strain>
    </source>
</reference>
<evidence type="ECO:0000313" key="17">
    <source>
        <dbReference type="Proteomes" id="UP000055611"/>
    </source>
</evidence>
<evidence type="ECO:0000313" key="18">
    <source>
        <dbReference type="Proteomes" id="UP000295506"/>
    </source>
</evidence>
<evidence type="ECO:0000259" key="12">
    <source>
        <dbReference type="PROSITE" id="PS50111"/>
    </source>
</evidence>
<dbReference type="Pfam" id="PF08448">
    <property type="entry name" value="PAS_4"/>
    <property type="match status" value="1"/>
</dbReference>
<feature type="domain" description="HAMP" evidence="14">
    <location>
        <begin position="310"/>
        <end position="362"/>
    </location>
</feature>
<evidence type="ECO:0000256" key="2">
    <source>
        <dbReference type="ARBA" id="ARBA00022475"/>
    </source>
</evidence>
<dbReference type="PROSITE" id="PS50885">
    <property type="entry name" value="HAMP"/>
    <property type="match status" value="1"/>
</dbReference>
<dbReference type="SUPFAM" id="SSF158472">
    <property type="entry name" value="HAMP domain-like"/>
    <property type="match status" value="1"/>
</dbReference>
<sequence>MKMKSANTAITVLISFILIFTIAAGVTWVSSNTRKTVFKEVQSAMHNAVEQNMAALGNYISQTGSMAHMLASQQAVRDALEGRDALSADWLFKDLLASSDNYWAAFAFDKRGIVVAGCNAKGQNMAGADRSTRAYAKAVLGGKVDTFLSDEILISKSGGGIMIFATASAVRDHAGEVIGGVGLFPKWDAFTSKFIDPIRVAGEGYGFMLDAKGRIIAHAMDKELYLKDLSDMEFVKTAMTERKGGTAYEWNGRMKYMVFDTLPDMNWTMVMSAYEDDMGAAAAKQRNQLAVGGAVVCLLLIGVMVFIIRKLVTNPVRNILNFASEVADGNLNAELTGSYRFEFKGLSGQIDIMVDELKSKLGFSEGVLKGVVLPCGLTGPDFRMLWVNEPLLRLLEWDGSPEDYVGMPASEFYYRDADRETMTQRAIGENRSLSEEIGYTTPSGRELVLAMTATPFHDMDGRLLGSLTLLIDMTEIRAQQNRIEEQNERISQTAAMAEEISQSLSKAADDLFSQIELASHGAERQRERATETAAAMEEMNATVLEVARNASQAAEDSDTARRNAQDGERIVGQVVDAVGDVQAQADNLKVSMEDLGQRAGEIGKVMEVITDIADQTNLLALNAAIEAARAGEAGRGFAVVADEVRKLAEKTMAATREVGDAIGRIQAMTRDSIKATEAAVASVSRSTGLAEDSGRALQEIVGNVENAFDQVRTIAAASEQQSATSEEINRATEEVNAISQETSQVMREASEAIRGIADMAGRLNSVIEQMSA</sequence>
<evidence type="ECO:0000256" key="1">
    <source>
        <dbReference type="ARBA" id="ARBA00004651"/>
    </source>
</evidence>
<evidence type="ECO:0000256" key="5">
    <source>
        <dbReference type="ARBA" id="ARBA00022989"/>
    </source>
</evidence>
<keyword evidence="6 11" id="KW-0472">Membrane</keyword>
<dbReference type="InterPro" id="IPR035965">
    <property type="entry name" value="PAS-like_dom_sf"/>
</dbReference>
<feature type="domain" description="Methyl-accepting transducer" evidence="12">
    <location>
        <begin position="500"/>
        <end position="736"/>
    </location>
</feature>
<dbReference type="InterPro" id="IPR013656">
    <property type="entry name" value="PAS_4"/>
</dbReference>
<evidence type="ECO:0000256" key="3">
    <source>
        <dbReference type="ARBA" id="ARBA00022500"/>
    </source>
</evidence>
<evidence type="ECO:0000256" key="4">
    <source>
        <dbReference type="ARBA" id="ARBA00022692"/>
    </source>
</evidence>
<dbReference type="PROSITE" id="PS50113">
    <property type="entry name" value="PAC"/>
    <property type="match status" value="1"/>
</dbReference>
<accession>A0A126QQW5</accession>
<dbReference type="Gene3D" id="1.10.287.950">
    <property type="entry name" value="Methyl-accepting chemotaxis protein"/>
    <property type="match status" value="1"/>
</dbReference>
<evidence type="ECO:0000313" key="16">
    <source>
        <dbReference type="EMBL" id="TDT88742.1"/>
    </source>
</evidence>
<dbReference type="EMBL" id="CP014206">
    <property type="protein sequence ID" value="AMK12138.1"/>
    <property type="molecule type" value="Genomic_DNA"/>
</dbReference>
<dbReference type="EMBL" id="SOBK01000005">
    <property type="protein sequence ID" value="TDT88742.1"/>
    <property type="molecule type" value="Genomic_DNA"/>
</dbReference>
<proteinExistence type="inferred from homology"/>
<keyword evidence="7 9" id="KW-0807">Transducer</keyword>
<dbReference type="Proteomes" id="UP000055611">
    <property type="component" value="Chromosome"/>
</dbReference>
<dbReference type="Gene3D" id="3.30.450.20">
    <property type="entry name" value="PAS domain"/>
    <property type="match status" value="2"/>
</dbReference>
<feature type="transmembrane region" description="Helical" evidence="11">
    <location>
        <begin position="289"/>
        <end position="308"/>
    </location>
</feature>
<dbReference type="PANTHER" id="PTHR32089">
    <property type="entry name" value="METHYL-ACCEPTING CHEMOTAXIS PROTEIN MCPB"/>
    <property type="match status" value="1"/>
</dbReference>
<dbReference type="GO" id="GO:0005886">
    <property type="term" value="C:plasma membrane"/>
    <property type="evidence" value="ECO:0007669"/>
    <property type="project" value="UniProtKB-SubCell"/>
</dbReference>
<dbReference type="FunFam" id="1.10.287.950:FF:000001">
    <property type="entry name" value="Methyl-accepting chemotaxis sensory transducer"/>
    <property type="match status" value="1"/>
</dbReference>
<keyword evidence="5 11" id="KW-1133">Transmembrane helix</keyword>
<dbReference type="InterPro" id="IPR003660">
    <property type="entry name" value="HAMP_dom"/>
</dbReference>
<gene>
    <name evidence="15" type="ORF">AWY79_13980</name>
    <name evidence="16" type="ORF">EDC59_105145</name>
</gene>
<keyword evidence="10" id="KW-0175">Coiled coil</keyword>
<evidence type="ECO:0000259" key="14">
    <source>
        <dbReference type="PROSITE" id="PS50885"/>
    </source>
</evidence>
<feature type="coiled-coil region" evidence="10">
    <location>
        <begin position="714"/>
        <end position="748"/>
    </location>
</feature>
<dbReference type="SMART" id="SM00283">
    <property type="entry name" value="MA"/>
    <property type="match status" value="1"/>
</dbReference>
<evidence type="ECO:0000313" key="15">
    <source>
        <dbReference type="EMBL" id="AMK12138.1"/>
    </source>
</evidence>